<gene>
    <name evidence="6" type="ORF">TrST_g10623</name>
</gene>
<accession>A0A9W7B1W9</accession>
<proteinExistence type="predicted"/>
<dbReference type="Pfam" id="PF01553">
    <property type="entry name" value="Acyltransferase"/>
    <property type="match status" value="1"/>
</dbReference>
<dbReference type="SMART" id="SM00563">
    <property type="entry name" value="PlsC"/>
    <property type="match status" value="1"/>
</dbReference>
<keyword evidence="4" id="KW-0812">Transmembrane</keyword>
<dbReference type="GO" id="GO:0006654">
    <property type="term" value="P:phosphatidic acid biosynthetic process"/>
    <property type="evidence" value="ECO:0007669"/>
    <property type="project" value="TreeGrafter"/>
</dbReference>
<feature type="transmembrane region" description="Helical" evidence="4">
    <location>
        <begin position="66"/>
        <end position="84"/>
    </location>
</feature>
<organism evidence="6 7">
    <name type="scientific">Triparma strigata</name>
    <dbReference type="NCBI Taxonomy" id="1606541"/>
    <lineage>
        <taxon>Eukaryota</taxon>
        <taxon>Sar</taxon>
        <taxon>Stramenopiles</taxon>
        <taxon>Ochrophyta</taxon>
        <taxon>Bolidophyceae</taxon>
        <taxon>Parmales</taxon>
        <taxon>Triparmaceae</taxon>
        <taxon>Triparma</taxon>
    </lineage>
</organism>
<protein>
    <recommendedName>
        <fullName evidence="5">Phospholipid/glycerol acyltransferase domain-containing protein</fullName>
    </recommendedName>
</protein>
<evidence type="ECO:0000256" key="1">
    <source>
        <dbReference type="ARBA" id="ARBA00022679"/>
    </source>
</evidence>
<feature type="region of interest" description="Disordered" evidence="3">
    <location>
        <begin position="1"/>
        <end position="21"/>
    </location>
</feature>
<dbReference type="GO" id="GO:0003841">
    <property type="term" value="F:1-acylglycerol-3-phosphate O-acyltransferase activity"/>
    <property type="evidence" value="ECO:0007669"/>
    <property type="project" value="TreeGrafter"/>
</dbReference>
<feature type="transmembrane region" description="Helical" evidence="4">
    <location>
        <begin position="185"/>
        <end position="207"/>
    </location>
</feature>
<keyword evidence="7" id="KW-1185">Reference proteome</keyword>
<feature type="transmembrane region" description="Helical" evidence="4">
    <location>
        <begin position="418"/>
        <end position="436"/>
    </location>
</feature>
<evidence type="ECO:0000256" key="2">
    <source>
        <dbReference type="ARBA" id="ARBA00023315"/>
    </source>
</evidence>
<comment type="caution">
    <text evidence="6">The sequence shown here is derived from an EMBL/GenBank/DDBJ whole genome shotgun (WGS) entry which is preliminary data.</text>
</comment>
<dbReference type="Proteomes" id="UP001165085">
    <property type="component" value="Unassembled WGS sequence"/>
</dbReference>
<dbReference type="GO" id="GO:0005783">
    <property type="term" value="C:endoplasmic reticulum"/>
    <property type="evidence" value="ECO:0007669"/>
    <property type="project" value="TreeGrafter"/>
</dbReference>
<dbReference type="AlphaFoldDB" id="A0A9W7B1W9"/>
<feature type="transmembrane region" description="Helical" evidence="4">
    <location>
        <begin position="90"/>
        <end position="110"/>
    </location>
</feature>
<evidence type="ECO:0000313" key="7">
    <source>
        <dbReference type="Proteomes" id="UP001165085"/>
    </source>
</evidence>
<evidence type="ECO:0000256" key="3">
    <source>
        <dbReference type="SAM" id="MobiDB-lite"/>
    </source>
</evidence>
<evidence type="ECO:0000259" key="5">
    <source>
        <dbReference type="SMART" id="SM00563"/>
    </source>
</evidence>
<dbReference type="InterPro" id="IPR002123">
    <property type="entry name" value="Plipid/glycerol_acylTrfase"/>
</dbReference>
<dbReference type="CDD" id="cd07989">
    <property type="entry name" value="LPLAT_AGPAT-like"/>
    <property type="match status" value="1"/>
</dbReference>
<dbReference type="OrthoDB" id="202234at2759"/>
<keyword evidence="4" id="KW-0472">Membrane</keyword>
<reference evidence="7" key="1">
    <citation type="journal article" date="2023" name="Commun. Biol.">
        <title>Genome analysis of Parmales, the sister group of diatoms, reveals the evolutionary specialization of diatoms from phago-mixotrophs to photoautotrophs.</title>
        <authorList>
            <person name="Ban H."/>
            <person name="Sato S."/>
            <person name="Yoshikawa S."/>
            <person name="Yamada K."/>
            <person name="Nakamura Y."/>
            <person name="Ichinomiya M."/>
            <person name="Sato N."/>
            <person name="Blanc-Mathieu R."/>
            <person name="Endo H."/>
            <person name="Kuwata A."/>
            <person name="Ogata H."/>
        </authorList>
    </citation>
    <scope>NUCLEOTIDE SEQUENCE [LARGE SCALE GENOMIC DNA]</scope>
    <source>
        <strain evidence="7">NIES 3701</strain>
    </source>
</reference>
<keyword evidence="4" id="KW-1133">Transmembrane helix</keyword>
<evidence type="ECO:0000313" key="6">
    <source>
        <dbReference type="EMBL" id="GMH78040.1"/>
    </source>
</evidence>
<dbReference type="PANTHER" id="PTHR10434">
    <property type="entry name" value="1-ACYL-SN-GLYCEROL-3-PHOSPHATE ACYLTRANSFERASE"/>
    <property type="match status" value="1"/>
</dbReference>
<keyword evidence="2" id="KW-0012">Acyltransferase</keyword>
<feature type="transmembrane region" description="Helical" evidence="4">
    <location>
        <begin position="456"/>
        <end position="476"/>
    </location>
</feature>
<feature type="transmembrane region" description="Helical" evidence="4">
    <location>
        <begin position="277"/>
        <end position="295"/>
    </location>
</feature>
<sequence>MSPNTPPQSPATRTSTKPDETVESDIERLLEIESTLANLMRLNDLVVQQRKYPLTSPQQLNKNQKILSLLLLFLLIVALFVPSASSVFQLLQWFAVAATLFFILTLDSTINHLRNKSLNEQRLALVASLTMLRSTLPTESPFHARINSIIEQPIPKHLHLSPNPHPFLYAFPPLAYLDGVLRTIYITYVLAFTTLLLIPLLPLRILLQTFSPNTTPSIFGHYRKLIASTLLQIYSITVTLPPLPHQASLIFFTHKSTLDAFILNLIPSTTTLTKLEILLIPFFGILAYFSPAIFINRSDINSAISSIKKCETRITNKEIVCVSPEGTRSKSGHATLPLKKGAFHLVKNCPSTPVHLMIILGGYELWPSSSKFPVPGSLEVTFHEVKNLQPNDIKHNQQIIEIAMAKEACSTVQPNVDVTCYGHFLGSGLACAFYAVMKYVYVECKSTPDYTWVDFFALHLWVLGVHGITGVLLYGYEKLKREKK</sequence>
<dbReference type="PANTHER" id="PTHR10434:SF11">
    <property type="entry name" value="1-ACYL-SN-GLYCEROL-3-PHOSPHATE ACYLTRANSFERASE"/>
    <property type="match status" value="1"/>
</dbReference>
<keyword evidence="1" id="KW-0808">Transferase</keyword>
<dbReference type="SUPFAM" id="SSF69593">
    <property type="entry name" value="Glycerol-3-phosphate (1)-acyltransferase"/>
    <property type="match status" value="1"/>
</dbReference>
<dbReference type="EMBL" id="BRXY01000216">
    <property type="protein sequence ID" value="GMH78040.1"/>
    <property type="molecule type" value="Genomic_DNA"/>
</dbReference>
<evidence type="ECO:0000256" key="4">
    <source>
        <dbReference type="SAM" id="Phobius"/>
    </source>
</evidence>
<name>A0A9W7B1W9_9STRA</name>
<feature type="domain" description="Phospholipid/glycerol acyltransferase" evidence="5">
    <location>
        <begin position="248"/>
        <end position="362"/>
    </location>
</feature>